<evidence type="ECO:0000313" key="3">
    <source>
        <dbReference type="EMBL" id="MBP5855506.1"/>
    </source>
</evidence>
<name>A0A8J7V0X3_9PROT</name>
<sequence length="265" mass="29014">MTKDKGEKSAHGVGFLARLRAYFLAGVLVTAPIGITAALAWWVVEFIDSQVVPLIPDRYNPDTYFRDYLGVSFGLPGLGLVVLVVVISLIGFLAAGLVGRWVFGLGEKLLDRMPVIRSLYKLTKQIFETVLRNQSDAFRQAVLVEYPRRGLWAIAFLTAGTKGEIREKLARDHVNVFLPTTPNPTSGFLLFVPSDELIVLDMPVEDAVKLVISAGIVTPGLAGADEAATREPRATTEKAPRTGSKLRTRGEMEAEIARSKPHEEV</sequence>
<accession>A0A8J7V0X3</accession>
<feature type="transmembrane region" description="Helical" evidence="2">
    <location>
        <begin position="78"/>
        <end position="103"/>
    </location>
</feature>
<protein>
    <submittedName>
        <fullName evidence="3">DUF502 domain-containing protein</fullName>
    </submittedName>
</protein>
<dbReference type="EMBL" id="JAGMWN010000001">
    <property type="protein sequence ID" value="MBP5855506.1"/>
    <property type="molecule type" value="Genomic_DNA"/>
</dbReference>
<dbReference type="InterPro" id="IPR007462">
    <property type="entry name" value="COV1-like"/>
</dbReference>
<keyword evidence="2" id="KW-0472">Membrane</keyword>
<feature type="region of interest" description="Disordered" evidence="1">
    <location>
        <begin position="223"/>
        <end position="265"/>
    </location>
</feature>
<keyword evidence="2" id="KW-1133">Transmembrane helix</keyword>
<keyword evidence="2" id="KW-0812">Transmembrane</keyword>
<proteinExistence type="predicted"/>
<organism evidence="3 4">
    <name type="scientific">Marivibrio halodurans</name>
    <dbReference type="NCBI Taxonomy" id="2039722"/>
    <lineage>
        <taxon>Bacteria</taxon>
        <taxon>Pseudomonadati</taxon>
        <taxon>Pseudomonadota</taxon>
        <taxon>Alphaproteobacteria</taxon>
        <taxon>Rhodospirillales</taxon>
        <taxon>Rhodospirillaceae</taxon>
        <taxon>Marivibrio</taxon>
    </lineage>
</organism>
<feature type="compositionally biased region" description="Basic and acidic residues" evidence="1">
    <location>
        <begin position="248"/>
        <end position="265"/>
    </location>
</feature>
<dbReference type="AlphaFoldDB" id="A0A8J7V0X3"/>
<reference evidence="3" key="1">
    <citation type="submission" date="2021-04" db="EMBL/GenBank/DDBJ databases">
        <authorList>
            <person name="Zhang D.-C."/>
        </authorList>
    </citation>
    <scope>NUCLEOTIDE SEQUENCE</scope>
    <source>
        <strain evidence="3">CGMCC 1.15697</strain>
    </source>
</reference>
<feature type="compositionally biased region" description="Basic and acidic residues" evidence="1">
    <location>
        <begin position="227"/>
        <end position="240"/>
    </location>
</feature>
<dbReference type="Pfam" id="PF04367">
    <property type="entry name" value="DUF502"/>
    <property type="match status" value="1"/>
</dbReference>
<dbReference type="RefSeq" id="WP_210680092.1">
    <property type="nucleotide sequence ID" value="NZ_JAGMWN010000001.1"/>
</dbReference>
<dbReference type="PANTHER" id="PTHR31876:SF26">
    <property type="entry name" value="PROTEIN LIKE COV 2"/>
    <property type="match status" value="1"/>
</dbReference>
<evidence type="ECO:0000313" key="4">
    <source>
        <dbReference type="Proteomes" id="UP000672602"/>
    </source>
</evidence>
<evidence type="ECO:0000256" key="1">
    <source>
        <dbReference type="SAM" id="MobiDB-lite"/>
    </source>
</evidence>
<evidence type="ECO:0000256" key="2">
    <source>
        <dbReference type="SAM" id="Phobius"/>
    </source>
</evidence>
<comment type="caution">
    <text evidence="3">The sequence shown here is derived from an EMBL/GenBank/DDBJ whole genome shotgun (WGS) entry which is preliminary data.</text>
</comment>
<keyword evidence="4" id="KW-1185">Reference proteome</keyword>
<feature type="transmembrane region" description="Helical" evidence="2">
    <location>
        <begin position="21"/>
        <end position="44"/>
    </location>
</feature>
<gene>
    <name evidence="3" type="ORF">KAJ83_00670</name>
</gene>
<dbReference type="PANTHER" id="PTHR31876">
    <property type="entry name" value="COV-LIKE PROTEIN 1"/>
    <property type="match status" value="1"/>
</dbReference>
<dbReference type="Proteomes" id="UP000672602">
    <property type="component" value="Unassembled WGS sequence"/>
</dbReference>